<evidence type="ECO:0000256" key="1">
    <source>
        <dbReference type="ARBA" id="ARBA00023122"/>
    </source>
</evidence>
<dbReference type="RefSeq" id="WP_160962329.1">
    <property type="nucleotide sequence ID" value="NZ_WVUD01000030.1"/>
</dbReference>
<dbReference type="SMART" id="SM00116">
    <property type="entry name" value="CBS"/>
    <property type="match status" value="2"/>
</dbReference>
<proteinExistence type="predicted"/>
<dbReference type="CDD" id="cd04584">
    <property type="entry name" value="CBS_pair_AcuB_like"/>
    <property type="match status" value="1"/>
</dbReference>
<evidence type="ECO:0000313" key="4">
    <source>
        <dbReference type="EMBL" id="MYL84369.1"/>
    </source>
</evidence>
<evidence type="ECO:0000313" key="5">
    <source>
        <dbReference type="Proteomes" id="UP000482487"/>
    </source>
</evidence>
<sequence length="220" mass="24313">MLIKDWMSKSPVTAKPSTSIMKAAKLMKENGFRRLPVIDDDGRLVGIVSDRDIKEASPSKATTLDMHELYYLLSEIKVGDIMTKTVVSISPDATVEKAAVLMLRHTVGGMPVVDTNNIVVGVITDSDIFKVLVSITGVLSGGLQFALELPNVSGSLKTVLDDFKAHDVRILSILTNYDDDKPDTRTVYIRVRPMADEKAKDVVDRLKANHNLLYWAKDEI</sequence>
<dbReference type="AlphaFoldDB" id="A0A7C9MKJ6"/>
<dbReference type="InterPro" id="IPR046342">
    <property type="entry name" value="CBS_dom_sf"/>
</dbReference>
<organism evidence="4 5">
    <name type="scientific">Solidesulfovibrio aerotolerans</name>
    <dbReference type="NCBI Taxonomy" id="295255"/>
    <lineage>
        <taxon>Bacteria</taxon>
        <taxon>Pseudomonadati</taxon>
        <taxon>Thermodesulfobacteriota</taxon>
        <taxon>Desulfovibrionia</taxon>
        <taxon>Desulfovibrionales</taxon>
        <taxon>Desulfovibrionaceae</taxon>
        <taxon>Solidesulfovibrio</taxon>
    </lineage>
</organism>
<dbReference type="SUPFAM" id="SSF54631">
    <property type="entry name" value="CBS-domain pair"/>
    <property type="match status" value="1"/>
</dbReference>
<reference evidence="4 5" key="1">
    <citation type="submission" date="2020-01" db="EMBL/GenBank/DDBJ databases">
        <title>Genome sequence of Desulfovibrio aerotolerans DSM 16695(T).</title>
        <authorList>
            <person name="Karnachuk O."/>
            <person name="Avakyan M."/>
            <person name="Mardanov A."/>
            <person name="Kadnikov V."/>
            <person name="Ravin N."/>
        </authorList>
    </citation>
    <scope>NUCLEOTIDE SEQUENCE [LARGE SCALE GENOMIC DNA]</scope>
    <source>
        <strain evidence="4 5">DSM 16695</strain>
    </source>
</reference>
<accession>A0A7C9MKJ6</accession>
<dbReference type="Pfam" id="PF00571">
    <property type="entry name" value="CBS"/>
    <property type="match status" value="2"/>
</dbReference>
<protein>
    <submittedName>
        <fullName evidence="4">CBS domain-containing protein</fullName>
    </submittedName>
</protein>
<dbReference type="PROSITE" id="PS51371">
    <property type="entry name" value="CBS"/>
    <property type="match status" value="2"/>
</dbReference>
<evidence type="ECO:0000256" key="2">
    <source>
        <dbReference type="PROSITE-ProRule" id="PRU00703"/>
    </source>
</evidence>
<dbReference type="PANTHER" id="PTHR43080">
    <property type="entry name" value="CBS DOMAIN-CONTAINING PROTEIN CBSX3, MITOCHONDRIAL"/>
    <property type="match status" value="1"/>
</dbReference>
<dbReference type="OrthoDB" id="9802114at2"/>
<dbReference type="Gene3D" id="3.10.580.10">
    <property type="entry name" value="CBS-domain"/>
    <property type="match status" value="1"/>
</dbReference>
<name>A0A7C9MKJ6_9BACT</name>
<evidence type="ECO:0000259" key="3">
    <source>
        <dbReference type="PROSITE" id="PS51371"/>
    </source>
</evidence>
<feature type="domain" description="CBS" evidence="3">
    <location>
        <begin position="82"/>
        <end position="138"/>
    </location>
</feature>
<keyword evidence="1 2" id="KW-0129">CBS domain</keyword>
<feature type="domain" description="CBS" evidence="3">
    <location>
        <begin position="7"/>
        <end position="66"/>
    </location>
</feature>
<dbReference type="Proteomes" id="UP000482487">
    <property type="component" value="Unassembled WGS sequence"/>
</dbReference>
<dbReference type="PANTHER" id="PTHR43080:SF2">
    <property type="entry name" value="CBS DOMAIN-CONTAINING PROTEIN"/>
    <property type="match status" value="1"/>
</dbReference>
<gene>
    <name evidence="4" type="ORF">GTA51_14670</name>
</gene>
<dbReference type="EMBL" id="WVUD01000030">
    <property type="protein sequence ID" value="MYL84369.1"/>
    <property type="molecule type" value="Genomic_DNA"/>
</dbReference>
<comment type="caution">
    <text evidence="4">The sequence shown here is derived from an EMBL/GenBank/DDBJ whole genome shotgun (WGS) entry which is preliminary data.</text>
</comment>
<keyword evidence="5" id="KW-1185">Reference proteome</keyword>
<dbReference type="InterPro" id="IPR000644">
    <property type="entry name" value="CBS_dom"/>
</dbReference>
<dbReference type="InterPro" id="IPR051257">
    <property type="entry name" value="Diverse_CBS-Domain"/>
</dbReference>